<dbReference type="RefSeq" id="WP_336586573.1">
    <property type="nucleotide sequence ID" value="NZ_JBBAXC010000006.1"/>
</dbReference>
<evidence type="ECO:0000313" key="7">
    <source>
        <dbReference type="EMBL" id="MEI5907134.1"/>
    </source>
</evidence>
<dbReference type="InterPro" id="IPR019832">
    <property type="entry name" value="Mn/Fe_SOD_C"/>
</dbReference>
<dbReference type="SUPFAM" id="SSF46609">
    <property type="entry name" value="Fe,Mn superoxide dismutase (SOD), N-terminal domain"/>
    <property type="match status" value="1"/>
</dbReference>
<reference evidence="7 8" key="1">
    <citation type="journal article" date="2018" name="J. Microbiol.">
        <title>Bacillus spongiae sp. nov., isolated from sponge of Jeju Island.</title>
        <authorList>
            <person name="Lee G.E."/>
            <person name="Im W.T."/>
            <person name="Park J.S."/>
        </authorList>
    </citation>
    <scope>NUCLEOTIDE SEQUENCE [LARGE SCALE GENOMIC DNA]</scope>
    <source>
        <strain evidence="7 8">135PIL107-10</strain>
    </source>
</reference>
<dbReference type="Pfam" id="PF00081">
    <property type="entry name" value="Sod_Fe_N"/>
    <property type="match status" value="1"/>
</dbReference>
<dbReference type="InterPro" id="IPR001189">
    <property type="entry name" value="Mn/Fe_SOD"/>
</dbReference>
<gene>
    <name evidence="7" type="ORF">WAK64_08705</name>
</gene>
<organism evidence="7 8">
    <name type="scientific">Bacillus spongiae</name>
    <dbReference type="NCBI Taxonomy" id="2683610"/>
    <lineage>
        <taxon>Bacteria</taxon>
        <taxon>Bacillati</taxon>
        <taxon>Bacillota</taxon>
        <taxon>Bacilli</taxon>
        <taxon>Bacillales</taxon>
        <taxon>Bacillaceae</taxon>
        <taxon>Bacillus</taxon>
    </lineage>
</organism>
<dbReference type="SUPFAM" id="SSF54719">
    <property type="entry name" value="Fe,Mn superoxide dismutase (SOD), C-terminal domain"/>
    <property type="match status" value="1"/>
</dbReference>
<evidence type="ECO:0000259" key="5">
    <source>
        <dbReference type="Pfam" id="PF00081"/>
    </source>
</evidence>
<dbReference type="PROSITE" id="PS00088">
    <property type="entry name" value="SOD_MN"/>
    <property type="match status" value="1"/>
</dbReference>
<feature type="domain" description="Manganese/iron superoxide dismutase C-terminal" evidence="6">
    <location>
        <begin position="181"/>
        <end position="280"/>
    </location>
</feature>
<proteinExistence type="inferred from homology"/>
<dbReference type="EMBL" id="JBBAXC010000006">
    <property type="protein sequence ID" value="MEI5907134.1"/>
    <property type="molecule type" value="Genomic_DNA"/>
</dbReference>
<accession>A0ABU8HCP9</accession>
<dbReference type="InterPro" id="IPR050265">
    <property type="entry name" value="Fe/Mn_Superoxide_Dismutase"/>
</dbReference>
<dbReference type="PRINTS" id="PR01703">
    <property type="entry name" value="MNSODISMTASE"/>
</dbReference>
<dbReference type="InterPro" id="IPR019831">
    <property type="entry name" value="Mn/Fe_SOD_N"/>
</dbReference>
<evidence type="ECO:0000256" key="1">
    <source>
        <dbReference type="ARBA" id="ARBA00008714"/>
    </source>
</evidence>
<dbReference type="PANTHER" id="PTHR11404:SF6">
    <property type="entry name" value="SUPEROXIDE DISMUTASE [MN], MITOCHONDRIAL"/>
    <property type="match status" value="1"/>
</dbReference>
<keyword evidence="8" id="KW-1185">Reference proteome</keyword>
<dbReference type="EC" id="1.15.1.1" evidence="2"/>
<evidence type="ECO:0000256" key="2">
    <source>
        <dbReference type="ARBA" id="ARBA00012682"/>
    </source>
</evidence>
<keyword evidence="4 7" id="KW-0560">Oxidoreductase</keyword>
<dbReference type="Gene3D" id="3.55.40.20">
    <property type="entry name" value="Iron/manganese superoxide dismutase, C-terminal domain"/>
    <property type="match status" value="1"/>
</dbReference>
<dbReference type="Pfam" id="PF02777">
    <property type="entry name" value="Sod_Fe_C"/>
    <property type="match status" value="1"/>
</dbReference>
<dbReference type="InterPro" id="IPR036314">
    <property type="entry name" value="SOD_C_sf"/>
</dbReference>
<dbReference type="Gene3D" id="1.10.287.990">
    <property type="entry name" value="Fe,Mn superoxide dismutase (SOD) domain"/>
    <property type="match status" value="1"/>
</dbReference>
<dbReference type="InterPro" id="IPR019833">
    <property type="entry name" value="Mn/Fe_SOD_BS"/>
</dbReference>
<dbReference type="PANTHER" id="PTHR11404">
    <property type="entry name" value="SUPEROXIDE DISMUTASE 2"/>
    <property type="match status" value="1"/>
</dbReference>
<evidence type="ECO:0000256" key="3">
    <source>
        <dbReference type="ARBA" id="ARBA00022723"/>
    </source>
</evidence>
<evidence type="ECO:0000256" key="4">
    <source>
        <dbReference type="ARBA" id="ARBA00023002"/>
    </source>
</evidence>
<protein>
    <recommendedName>
        <fullName evidence="2">superoxide dismutase</fullName>
        <ecNumber evidence="2">1.15.1.1</ecNumber>
    </recommendedName>
</protein>
<keyword evidence="3" id="KW-0479">Metal-binding</keyword>
<feature type="domain" description="Manganese/iron superoxide dismutase N-terminal" evidence="5">
    <location>
        <begin position="91"/>
        <end position="171"/>
    </location>
</feature>
<comment type="similarity">
    <text evidence="1">Belongs to the iron/manganese superoxide dismutase family.</text>
</comment>
<dbReference type="Proteomes" id="UP001312865">
    <property type="component" value="Unassembled WGS sequence"/>
</dbReference>
<evidence type="ECO:0000313" key="8">
    <source>
        <dbReference type="Proteomes" id="UP001312865"/>
    </source>
</evidence>
<dbReference type="InterPro" id="IPR036324">
    <property type="entry name" value="Mn/Fe_SOD_N_sf"/>
</dbReference>
<evidence type="ECO:0000259" key="6">
    <source>
        <dbReference type="Pfam" id="PF02777"/>
    </source>
</evidence>
<dbReference type="GO" id="GO:0004784">
    <property type="term" value="F:superoxide dismutase activity"/>
    <property type="evidence" value="ECO:0007669"/>
    <property type="project" value="UniProtKB-EC"/>
</dbReference>
<comment type="caution">
    <text evidence="7">The sequence shown here is derived from an EMBL/GenBank/DDBJ whole genome shotgun (WGS) entry which is preliminary data.</text>
</comment>
<sequence>MFKEFVVQIRNWRVELQNWMVTHEQNWLDADIAILDKSLKQCEHRTPNKDDITNLQAVATLINQKIMSFVSNREHSGENKRKPYIVPIGGHTLPPLPYEYSALEPYISTEIMRLHHDIHHLSYVNGLNNAEKELEKSRKVGDFSLIKHWERELAFHGSGHYLHSIFWEVMSPYGGGTPGDPLLSAINESFKNYAAFKQQFSPAANAVEGVGWALLVWSPRTRRLEILQSERHMLLTQWDTIPLLVLDVWEHAYYLQYKNVRKDYVENWWNLVNWKEVEKRYKMAKELTWQPY</sequence>
<name>A0ABU8HCP9_9BACI</name>